<feature type="domain" description="JmjC" evidence="2">
    <location>
        <begin position="1"/>
        <end position="105"/>
    </location>
</feature>
<accession>A0AA36M2L5</accession>
<evidence type="ECO:0000313" key="3">
    <source>
        <dbReference type="EMBL" id="CAJ0595087.1"/>
    </source>
</evidence>
<dbReference type="GO" id="GO:0051864">
    <property type="term" value="F:histone H3K36 demethylase activity"/>
    <property type="evidence" value="ECO:0007669"/>
    <property type="project" value="TreeGrafter"/>
</dbReference>
<feature type="transmembrane region" description="Helical" evidence="1">
    <location>
        <begin position="76"/>
        <end position="93"/>
    </location>
</feature>
<dbReference type="Gene3D" id="2.60.120.650">
    <property type="entry name" value="Cupin"/>
    <property type="match status" value="1"/>
</dbReference>
<dbReference type="GO" id="GO:0032454">
    <property type="term" value="F:histone H3K9 demethylase activity"/>
    <property type="evidence" value="ECO:0007669"/>
    <property type="project" value="TreeGrafter"/>
</dbReference>
<evidence type="ECO:0000256" key="1">
    <source>
        <dbReference type="SAM" id="Phobius"/>
    </source>
</evidence>
<evidence type="ECO:0000313" key="4">
    <source>
        <dbReference type="Proteomes" id="UP001176961"/>
    </source>
</evidence>
<dbReference type="PROSITE" id="PS51184">
    <property type="entry name" value="JMJC"/>
    <property type="match status" value="1"/>
</dbReference>
<dbReference type="PANTHER" id="PTHR10694">
    <property type="entry name" value="LYSINE-SPECIFIC DEMETHYLASE"/>
    <property type="match status" value="1"/>
</dbReference>
<dbReference type="EMBL" id="CATQJL010000112">
    <property type="protein sequence ID" value="CAJ0595087.1"/>
    <property type="molecule type" value="Genomic_DNA"/>
</dbReference>
<dbReference type="GO" id="GO:0005634">
    <property type="term" value="C:nucleus"/>
    <property type="evidence" value="ECO:0007669"/>
    <property type="project" value="TreeGrafter"/>
</dbReference>
<protein>
    <recommendedName>
        <fullName evidence="2">JmjC domain-containing protein</fullName>
    </recommendedName>
</protein>
<dbReference type="AlphaFoldDB" id="A0AA36M2L5"/>
<keyword evidence="1" id="KW-1133">Transmembrane helix</keyword>
<keyword evidence="4" id="KW-1185">Reference proteome</keyword>
<name>A0AA36M2L5_CYLNA</name>
<dbReference type="PANTHER" id="PTHR10694:SF129">
    <property type="entry name" value="LYSINE-SPECIFIC DEMETHYLASE 4B-RELATED"/>
    <property type="match status" value="1"/>
</dbReference>
<evidence type="ECO:0000259" key="2">
    <source>
        <dbReference type="PROSITE" id="PS51184"/>
    </source>
</evidence>
<organism evidence="3 4">
    <name type="scientific">Cylicocyclus nassatus</name>
    <name type="common">Nematode worm</name>
    <dbReference type="NCBI Taxonomy" id="53992"/>
    <lineage>
        <taxon>Eukaryota</taxon>
        <taxon>Metazoa</taxon>
        <taxon>Ecdysozoa</taxon>
        <taxon>Nematoda</taxon>
        <taxon>Chromadorea</taxon>
        <taxon>Rhabditida</taxon>
        <taxon>Rhabditina</taxon>
        <taxon>Rhabditomorpha</taxon>
        <taxon>Strongyloidea</taxon>
        <taxon>Strongylidae</taxon>
        <taxon>Cylicocyclus</taxon>
    </lineage>
</organism>
<keyword evidence="1" id="KW-0472">Membrane</keyword>
<sequence>MELYSINYLHYGAPKYWFAVPPEAATRFERLMRQQFPTYDHHCKAFMRHKSFSVLPALLDMHRIPYGTMMQHPNEFIITFPHVIIWVLIWVTLSRKARISLQIVG</sequence>
<proteinExistence type="predicted"/>
<dbReference type="SUPFAM" id="SSF51197">
    <property type="entry name" value="Clavaminate synthase-like"/>
    <property type="match status" value="1"/>
</dbReference>
<reference evidence="3" key="1">
    <citation type="submission" date="2023-07" db="EMBL/GenBank/DDBJ databases">
        <authorList>
            <consortium name="CYATHOMIX"/>
        </authorList>
    </citation>
    <scope>NUCLEOTIDE SEQUENCE</scope>
    <source>
        <strain evidence="3">N/A</strain>
    </source>
</reference>
<keyword evidence="1" id="KW-0812">Transmembrane</keyword>
<comment type="caution">
    <text evidence="3">The sequence shown here is derived from an EMBL/GenBank/DDBJ whole genome shotgun (WGS) entry which is preliminary data.</text>
</comment>
<gene>
    <name evidence="3" type="ORF">CYNAS_LOCUS7070</name>
</gene>
<dbReference type="InterPro" id="IPR003347">
    <property type="entry name" value="JmjC_dom"/>
</dbReference>
<dbReference type="Pfam" id="PF02373">
    <property type="entry name" value="JmjC"/>
    <property type="match status" value="1"/>
</dbReference>
<dbReference type="GO" id="GO:0000785">
    <property type="term" value="C:chromatin"/>
    <property type="evidence" value="ECO:0007669"/>
    <property type="project" value="TreeGrafter"/>
</dbReference>
<dbReference type="Proteomes" id="UP001176961">
    <property type="component" value="Unassembled WGS sequence"/>
</dbReference>
<dbReference type="GO" id="GO:0010468">
    <property type="term" value="P:regulation of gene expression"/>
    <property type="evidence" value="ECO:0007669"/>
    <property type="project" value="TreeGrafter"/>
</dbReference>